<protein>
    <submittedName>
        <fullName evidence="1">VLRF1 family aeRF1-type release factor</fullName>
    </submittedName>
</protein>
<dbReference type="Pfam" id="PF18846">
    <property type="entry name" value="baeRF_family5"/>
    <property type="match status" value="1"/>
</dbReference>
<dbReference type="InterPro" id="IPR040983">
    <property type="entry name" value="Bact_RF_family5"/>
</dbReference>
<keyword evidence="2" id="KW-1185">Reference proteome</keyword>
<organism evidence="1 2">
    <name type="scientific">Aciduricibacillus chroicocephali</name>
    <dbReference type="NCBI Taxonomy" id="3054939"/>
    <lineage>
        <taxon>Bacteria</taxon>
        <taxon>Bacillati</taxon>
        <taxon>Bacillota</taxon>
        <taxon>Bacilli</taxon>
        <taxon>Bacillales</taxon>
        <taxon>Bacillaceae</taxon>
        <taxon>Aciduricibacillus</taxon>
    </lineage>
</organism>
<evidence type="ECO:0000313" key="2">
    <source>
        <dbReference type="Proteomes" id="UP001180087"/>
    </source>
</evidence>
<evidence type="ECO:0000313" key="1">
    <source>
        <dbReference type="EMBL" id="WLV23910.1"/>
    </source>
</evidence>
<reference evidence="1" key="1">
    <citation type="submission" date="2023-06" db="EMBL/GenBank/DDBJ databases">
        <title>A Treasure from Seagulls: Isolation and Description of Aciduricobacillus qingdaonensis gen. nov., sp. nov., a Rare Obligately Uric Acid-utilizing Member in the Family Bacillaceae.</title>
        <authorList>
            <person name="Liu W."/>
            <person name="Wang B."/>
        </authorList>
    </citation>
    <scope>NUCLEOTIDE SEQUENCE</scope>
    <source>
        <strain evidence="1">44XB</strain>
    </source>
</reference>
<gene>
    <name evidence="1" type="ORF">QR721_09715</name>
</gene>
<sequence>MDLAKQLQELEQIHGDGSKGKILTMYLNTDPADPDQQGGKWRITLKNGLRNFEKYIQESNDEQEMKEFQRVKEKVTNYINNNELDLKKGLIIFATADDRVWFTAKVQVRLRSDFYWQETPVLDQLIELKQDYPRAGIILVQSGQVKIIESNMNEVEGTVHYELDLDTEDWKQKLGPQQAKGDMQPGAHNLQVDNFNSRADANRYRWFKSIAPKLDMHAKSGNWEKIFVMGEPDAAQTVTDLMNKPVDGVLQKNMLDQDEHRVLDELFG</sequence>
<accession>A0ABY9KSY8</accession>
<name>A0ABY9KSY8_9BACI</name>
<dbReference type="RefSeq" id="WP_348026402.1">
    <property type="nucleotide sequence ID" value="NZ_CP129113.1"/>
</dbReference>
<dbReference type="EMBL" id="CP129113">
    <property type="protein sequence ID" value="WLV23910.1"/>
    <property type="molecule type" value="Genomic_DNA"/>
</dbReference>
<proteinExistence type="predicted"/>
<dbReference type="Proteomes" id="UP001180087">
    <property type="component" value="Chromosome"/>
</dbReference>